<dbReference type="AlphaFoldDB" id="A0A2M7BX00"/>
<reference evidence="2" key="1">
    <citation type="submission" date="2017-09" db="EMBL/GenBank/DDBJ databases">
        <title>Depth-based differentiation of microbial function through sediment-hosted aquifers and enrichment of novel symbionts in the deep terrestrial subsurface.</title>
        <authorList>
            <person name="Probst A.J."/>
            <person name="Ladd B."/>
            <person name="Jarett J.K."/>
            <person name="Geller-Mcgrath D.E."/>
            <person name="Sieber C.M.K."/>
            <person name="Emerson J.B."/>
            <person name="Anantharaman K."/>
            <person name="Thomas B.C."/>
            <person name="Malmstrom R."/>
            <person name="Stieglmeier M."/>
            <person name="Klingl A."/>
            <person name="Woyke T."/>
            <person name="Ryan C.M."/>
            <person name="Banfield J.F."/>
        </authorList>
    </citation>
    <scope>NUCLEOTIDE SEQUENCE [LARGE SCALE GENOMIC DNA]</scope>
</reference>
<sequence length="126" mass="14284">KKSKLLLGIKGYHTNLNLPEKLVIERYRELWQVEKAFRLSKADLAARPVYHFKSRAITAHLLICVTALAVLKWLEITTGKPAGYVVDKLKSITDARLLNLVTGKETLLRAEIPGETSLMLKKIRPH</sequence>
<proteinExistence type="predicted"/>
<evidence type="ECO:0000313" key="2">
    <source>
        <dbReference type="Proteomes" id="UP000230673"/>
    </source>
</evidence>
<accession>A0A2M7BX00</accession>
<dbReference type="Proteomes" id="UP000230673">
    <property type="component" value="Unassembled WGS sequence"/>
</dbReference>
<dbReference type="EMBL" id="PEUY01000028">
    <property type="protein sequence ID" value="PIV11106.1"/>
    <property type="molecule type" value="Genomic_DNA"/>
</dbReference>
<name>A0A2M7BX00_9BACT</name>
<comment type="caution">
    <text evidence="1">The sequence shown here is derived from an EMBL/GenBank/DDBJ whole genome shotgun (WGS) entry which is preliminary data.</text>
</comment>
<feature type="non-terminal residue" evidence="1">
    <location>
        <position position="1"/>
    </location>
</feature>
<evidence type="ECO:0000313" key="1">
    <source>
        <dbReference type="EMBL" id="PIV11106.1"/>
    </source>
</evidence>
<organism evidence="1 2">
    <name type="scientific">Candidatus Roizmanbacteria bacterium CG03_land_8_20_14_0_80_35_26</name>
    <dbReference type="NCBI Taxonomy" id="1974845"/>
    <lineage>
        <taxon>Bacteria</taxon>
        <taxon>Candidatus Roizmaniibacteriota</taxon>
    </lineage>
</organism>
<protein>
    <submittedName>
        <fullName evidence="1">IS1634 family transposase</fullName>
    </submittedName>
</protein>
<gene>
    <name evidence="1" type="ORF">COS50_01900</name>
</gene>